<dbReference type="InterPro" id="IPR003870">
    <property type="entry name" value="DUF222"/>
</dbReference>
<dbReference type="Proteomes" id="UP001651690">
    <property type="component" value="Unassembled WGS sequence"/>
</dbReference>
<dbReference type="Pfam" id="PF02720">
    <property type="entry name" value="DUF222"/>
    <property type="match status" value="1"/>
</dbReference>
<dbReference type="CDD" id="cd00085">
    <property type="entry name" value="HNHc"/>
    <property type="match status" value="1"/>
</dbReference>
<gene>
    <name evidence="3" type="ORF">NM203_00410</name>
</gene>
<keyword evidence="3" id="KW-0255">Endonuclease</keyword>
<evidence type="ECO:0000313" key="4">
    <source>
        <dbReference type="Proteomes" id="UP001651690"/>
    </source>
</evidence>
<protein>
    <submittedName>
        <fullName evidence="3">HNH endonuclease</fullName>
    </submittedName>
</protein>
<dbReference type="GO" id="GO:0004519">
    <property type="term" value="F:endonuclease activity"/>
    <property type="evidence" value="ECO:0007669"/>
    <property type="project" value="UniProtKB-KW"/>
</dbReference>
<feature type="region of interest" description="Disordered" evidence="1">
    <location>
        <begin position="430"/>
        <end position="490"/>
    </location>
</feature>
<feature type="region of interest" description="Disordered" evidence="1">
    <location>
        <begin position="179"/>
        <end position="206"/>
    </location>
</feature>
<proteinExistence type="predicted"/>
<name>A0ABT1LUR9_9MYCO</name>
<organism evidence="3 4">
    <name type="scientific">Mycolicibacterium arenosum</name>
    <dbReference type="NCBI Taxonomy" id="2952157"/>
    <lineage>
        <taxon>Bacteria</taxon>
        <taxon>Bacillati</taxon>
        <taxon>Actinomycetota</taxon>
        <taxon>Actinomycetes</taxon>
        <taxon>Mycobacteriales</taxon>
        <taxon>Mycobacteriaceae</taxon>
        <taxon>Mycolicibacterium</taxon>
    </lineage>
</organism>
<feature type="compositionally biased region" description="Basic and acidic residues" evidence="1">
    <location>
        <begin position="188"/>
        <end position="197"/>
    </location>
</feature>
<accession>A0ABT1LUR9</accession>
<keyword evidence="4" id="KW-1185">Reference proteome</keyword>
<reference evidence="3 4" key="1">
    <citation type="submission" date="2022-06" db="EMBL/GenBank/DDBJ databases">
        <title>Mycolicibacterium sp. CAU 1645 isolated from seawater.</title>
        <authorList>
            <person name="Kim W."/>
        </authorList>
    </citation>
    <scope>NUCLEOTIDE SEQUENCE [LARGE SCALE GENOMIC DNA]</scope>
    <source>
        <strain evidence="3 4">CAU 1645</strain>
    </source>
</reference>
<evidence type="ECO:0000259" key="2">
    <source>
        <dbReference type="Pfam" id="PF02720"/>
    </source>
</evidence>
<evidence type="ECO:0000313" key="3">
    <source>
        <dbReference type="EMBL" id="MCP9270638.1"/>
    </source>
</evidence>
<keyword evidence="3" id="KW-0540">Nuclease</keyword>
<dbReference type="InterPro" id="IPR003615">
    <property type="entry name" value="HNH_nuc"/>
</dbReference>
<dbReference type="RefSeq" id="WP_255057612.1">
    <property type="nucleotide sequence ID" value="NZ_JANDBD010000001.1"/>
</dbReference>
<sequence>MSGTGVAEAVEAVLALSAAYDRFAAADLSCLSRAELLQVSDEYESLMCRMPSQLHRILAALQSVTTAVAMGAKNWKQVLATRWRISTAEAHRRLTAARELGPRTATTGEPLEPEFPAVAAAQSHGAIGAEHIAIIRDVVRKVKARFDAVTAAQMEVSLVRLAIKVGPAELSAEAARRLTLLDQDGPEPDDRERDRSRGVRIGAQRRNGNTPIEIEATPAVAAGLAAFYAKFAAPGMCNPDDPQPCVSGTPTQAQIDNDHRTLAQRRHDALEVMTRIALSSDLGTLNGLPVSIIVKTTVADLQAMAGVAVAGDGTTMSIKDLIRLGAHAHWSLAVFDGATGSALDLFRTKRVATAAQRLMLIARDWGCTKPGCPVGPYGCQVHHAARDWGAGGNTNVDENALACPADNRLVGPQPHQWSTDVVEGVVHWHPPDHLDTGQATVNYRNRPDQIPLPDETAPLPWDTPPPPGGAREPLPDNATPADPVPDLDDPDALDAFAVWAFGDDTTPAPFIRFHAGTLQSFTATTRTRTELSRLIHRCRTRDPQGARGPAPPR</sequence>
<evidence type="ECO:0000256" key="1">
    <source>
        <dbReference type="SAM" id="MobiDB-lite"/>
    </source>
</evidence>
<dbReference type="EMBL" id="JANDBD010000001">
    <property type="protein sequence ID" value="MCP9270638.1"/>
    <property type="molecule type" value="Genomic_DNA"/>
</dbReference>
<comment type="caution">
    <text evidence="3">The sequence shown here is derived from an EMBL/GenBank/DDBJ whole genome shotgun (WGS) entry which is preliminary data.</text>
</comment>
<feature type="domain" description="DUF222" evidence="2">
    <location>
        <begin position="42"/>
        <end position="364"/>
    </location>
</feature>
<keyword evidence="3" id="KW-0378">Hydrolase</keyword>